<dbReference type="RefSeq" id="XP_043155708.1">
    <property type="nucleotide sequence ID" value="XM_043299773.1"/>
</dbReference>
<dbReference type="EMBL" id="BHVY01000003">
    <property type="protein sequence ID" value="GIJ84961.1"/>
    <property type="molecule type" value="Genomic_DNA"/>
</dbReference>
<evidence type="ECO:0000313" key="1">
    <source>
        <dbReference type="EMBL" id="GIJ84961.1"/>
    </source>
</evidence>
<evidence type="ECO:0000313" key="2">
    <source>
        <dbReference type="Proteomes" id="UP001043456"/>
    </source>
</evidence>
<keyword evidence="2" id="KW-1185">Reference proteome</keyword>
<name>A0A9P3B560_9EURO</name>
<accession>A0A9P3B560</accession>
<organism evidence="1 2">
    <name type="scientific">Aspergillus pseudoviridinutans</name>
    <dbReference type="NCBI Taxonomy" id="1517512"/>
    <lineage>
        <taxon>Eukaryota</taxon>
        <taxon>Fungi</taxon>
        <taxon>Dikarya</taxon>
        <taxon>Ascomycota</taxon>
        <taxon>Pezizomycotina</taxon>
        <taxon>Eurotiomycetes</taxon>
        <taxon>Eurotiomycetidae</taxon>
        <taxon>Eurotiales</taxon>
        <taxon>Aspergillaceae</taxon>
        <taxon>Aspergillus</taxon>
        <taxon>Aspergillus subgen. Fumigati</taxon>
    </lineage>
</organism>
<comment type="caution">
    <text evidence="1">The sequence shown here is derived from an EMBL/GenBank/DDBJ whole genome shotgun (WGS) entry which is preliminary data.</text>
</comment>
<reference evidence="1 2" key="1">
    <citation type="submission" date="2018-10" db="EMBL/GenBank/DDBJ databases">
        <title>Pan-genome distribution and transcriptional activeness of fungal secondary metabolism genes in Aspergillus section Fumigati.</title>
        <authorList>
            <person name="Takahashi H."/>
            <person name="Umemura M."/>
            <person name="Ninomiya A."/>
            <person name="Kusuya Y."/>
            <person name="Urayama S."/>
            <person name="Shimizu M."/>
            <person name="Watanabe A."/>
            <person name="Kamei K."/>
            <person name="Yaguchi T."/>
            <person name="Hagiwara D."/>
        </authorList>
    </citation>
    <scope>NUCLEOTIDE SEQUENCE [LARGE SCALE GENOMIC DNA]</scope>
    <source>
        <strain evidence="1 2">IFM 55266</strain>
    </source>
</reference>
<dbReference type="AlphaFoldDB" id="A0A9P3B560"/>
<protein>
    <submittedName>
        <fullName evidence="1">Uncharacterized protein</fullName>
    </submittedName>
</protein>
<gene>
    <name evidence="1" type="ORF">Asppvi_003816</name>
</gene>
<proteinExistence type="predicted"/>
<dbReference type="Proteomes" id="UP001043456">
    <property type="component" value="Unassembled WGS sequence"/>
</dbReference>
<sequence length="495" mass="52832">MDADHREGNALPVIATHKASIVFIYNTQVAALPQLKASTGVLQFHLADNAGGIKFIVEDGPVAAVRLINFLKFSVELEEECLGQPGLDELVRHYVRKFLERIKGADVVKLRGFSGNLLVQSVYAPFDAGRHSVQCVLPPSLIINSRGVEKRLEGAVNEPVTQPVTARLCCPGCFVNGIASPNTNDKVQLFTGRPDNLTLMKGGPQGTVSPDAAVLKSADSGEILGRTASTMIVAEEAKQAIIIDLTSGQSHTDARDKQGGGAEQPACGIKGLLQCLIKGIEVMAAVRHPGGQKVPRLRQDRLLQGPRLEDLLCKSPKLSIGHSCRPSKVDDLRHNYRACGKGIGLAKSLGAANALLKGHEESQGNNAANATAVKGENGHAVTQVQHAHRGNQAWDSDRSQGALHSLRVIGHNLRIGQDHNKPQPRNGSWFKTITGQRCAPCSEEVLNLRDAADVIHKERPGISAREEKAAVEQTLDLLVGPAGAVLDIVAAKQGP</sequence>
<dbReference type="GeneID" id="67002428"/>